<dbReference type="Pfam" id="PF01196">
    <property type="entry name" value="Ribosomal_L17"/>
    <property type="match status" value="1"/>
</dbReference>
<dbReference type="SUPFAM" id="SSF64263">
    <property type="entry name" value="Prokaryotic ribosomal protein L17"/>
    <property type="match status" value="1"/>
</dbReference>
<feature type="region of interest" description="Disordered" evidence="5">
    <location>
        <begin position="187"/>
        <end position="234"/>
    </location>
</feature>
<organism evidence="6 7">
    <name type="scientific">Claviceps pazoutovae</name>
    <dbReference type="NCBI Taxonomy" id="1649127"/>
    <lineage>
        <taxon>Eukaryota</taxon>
        <taxon>Fungi</taxon>
        <taxon>Dikarya</taxon>
        <taxon>Ascomycota</taxon>
        <taxon>Pezizomycotina</taxon>
        <taxon>Sordariomycetes</taxon>
        <taxon>Hypocreomycetidae</taxon>
        <taxon>Hypocreales</taxon>
        <taxon>Clavicipitaceae</taxon>
        <taxon>Claviceps</taxon>
    </lineage>
</organism>
<dbReference type="EMBL" id="SRPO01000214">
    <property type="protein sequence ID" value="KAG5936484.1"/>
    <property type="molecule type" value="Genomic_DNA"/>
</dbReference>
<sequence>MAGGAVRYRHLSRDSSARQALLRGLVTQLVQHEHIQTTHAKAKEAQRMAEKLITLAKRNNEPCRRSAHGILYTPEQLLPKLFGELRERYLTREGGYTRVTRTEPKNTYDQSESSILEFVDGPRDSRFMMTAKTLARDRLIGRQTTPLTMHNAKKVTAFRGQAELDAMVERFVELLQKKTPNVMEVAEAEAETATEDNDHSREASEMAGREQAKVEELMSADKEEPAKSWNPFRR</sequence>
<reference evidence="6 7" key="1">
    <citation type="journal article" date="2020" name="bioRxiv">
        <title>Whole genome comparisons of ergot fungi reveals the divergence and evolution of species within the genus Claviceps are the result of varying mechanisms driving genome evolution and host range expansion.</title>
        <authorList>
            <person name="Wyka S.A."/>
            <person name="Mondo S.J."/>
            <person name="Liu M."/>
            <person name="Dettman J."/>
            <person name="Nalam V."/>
            <person name="Broders K.D."/>
        </authorList>
    </citation>
    <scope>NUCLEOTIDE SEQUENCE [LARGE SCALE GENOMIC DNA]</scope>
    <source>
        <strain evidence="6 7">CCC 1485</strain>
    </source>
</reference>
<feature type="compositionally biased region" description="Basic and acidic residues" evidence="5">
    <location>
        <begin position="196"/>
        <end position="226"/>
    </location>
</feature>
<evidence type="ECO:0000256" key="2">
    <source>
        <dbReference type="ARBA" id="ARBA00022980"/>
    </source>
</evidence>
<evidence type="ECO:0008006" key="8">
    <source>
        <dbReference type="Google" id="ProtNLM"/>
    </source>
</evidence>
<keyword evidence="7" id="KW-1185">Reference proteome</keyword>
<evidence type="ECO:0000256" key="3">
    <source>
        <dbReference type="ARBA" id="ARBA00023274"/>
    </source>
</evidence>
<dbReference type="GO" id="GO:0005762">
    <property type="term" value="C:mitochondrial large ribosomal subunit"/>
    <property type="evidence" value="ECO:0007669"/>
    <property type="project" value="TreeGrafter"/>
</dbReference>
<name>A0A9P7MAZ7_9HYPO</name>
<evidence type="ECO:0000256" key="1">
    <source>
        <dbReference type="ARBA" id="ARBA00008777"/>
    </source>
</evidence>
<keyword evidence="2 4" id="KW-0689">Ribosomal protein</keyword>
<gene>
    <name evidence="6" type="ORF">E4U60_002528</name>
</gene>
<dbReference type="Gene3D" id="3.90.1030.10">
    <property type="entry name" value="Ribosomal protein L17"/>
    <property type="match status" value="1"/>
</dbReference>
<dbReference type="InterPro" id="IPR047859">
    <property type="entry name" value="Ribosomal_bL17_CS"/>
</dbReference>
<dbReference type="OrthoDB" id="275000at2759"/>
<protein>
    <recommendedName>
        <fullName evidence="8">Mitochondrial ribosomal protein YmL8</fullName>
    </recommendedName>
</protein>
<proteinExistence type="inferred from homology"/>
<comment type="similarity">
    <text evidence="1 4">Belongs to the bacterial ribosomal protein bL17 family.</text>
</comment>
<evidence type="ECO:0000313" key="7">
    <source>
        <dbReference type="Proteomes" id="UP000706124"/>
    </source>
</evidence>
<evidence type="ECO:0000256" key="5">
    <source>
        <dbReference type="SAM" id="MobiDB-lite"/>
    </source>
</evidence>
<evidence type="ECO:0000313" key="6">
    <source>
        <dbReference type="EMBL" id="KAG5936484.1"/>
    </source>
</evidence>
<accession>A0A9P7MAZ7</accession>
<dbReference type="NCBIfam" id="TIGR00059">
    <property type="entry name" value="L17"/>
    <property type="match status" value="1"/>
</dbReference>
<evidence type="ECO:0000256" key="4">
    <source>
        <dbReference type="RuleBase" id="RU000660"/>
    </source>
</evidence>
<dbReference type="PANTHER" id="PTHR14413">
    <property type="entry name" value="RIBOSOMAL PROTEIN L17"/>
    <property type="match status" value="1"/>
</dbReference>
<dbReference type="PANTHER" id="PTHR14413:SF16">
    <property type="entry name" value="LARGE RIBOSOMAL SUBUNIT PROTEIN BL17M"/>
    <property type="match status" value="1"/>
</dbReference>
<dbReference type="Proteomes" id="UP000706124">
    <property type="component" value="Unassembled WGS sequence"/>
</dbReference>
<keyword evidence="3 4" id="KW-0687">Ribonucleoprotein</keyword>
<dbReference type="InterPro" id="IPR000456">
    <property type="entry name" value="Ribosomal_bL17"/>
</dbReference>
<dbReference type="PROSITE" id="PS01167">
    <property type="entry name" value="RIBOSOMAL_L17"/>
    <property type="match status" value="1"/>
</dbReference>
<dbReference type="InterPro" id="IPR036373">
    <property type="entry name" value="Ribosomal_bL17_sf"/>
</dbReference>
<dbReference type="GO" id="GO:0003735">
    <property type="term" value="F:structural constituent of ribosome"/>
    <property type="evidence" value="ECO:0007669"/>
    <property type="project" value="InterPro"/>
</dbReference>
<dbReference type="AlphaFoldDB" id="A0A9P7MAZ7"/>
<comment type="caution">
    <text evidence="6">The sequence shown here is derived from an EMBL/GenBank/DDBJ whole genome shotgun (WGS) entry which is preliminary data.</text>
</comment>
<dbReference type="GO" id="GO:0006412">
    <property type="term" value="P:translation"/>
    <property type="evidence" value="ECO:0007669"/>
    <property type="project" value="InterPro"/>
</dbReference>